<name>A0A9D5DKR0_9BACI</name>
<comment type="caution">
    <text evidence="5">The sequence shown here is derived from an EMBL/GenBank/DDBJ whole genome shotgun (WGS) entry which is preliminary data.</text>
</comment>
<evidence type="ECO:0000256" key="2">
    <source>
        <dbReference type="ARBA" id="ARBA00022729"/>
    </source>
</evidence>
<dbReference type="Pfam" id="PF01497">
    <property type="entry name" value="Peripla_BP_2"/>
    <property type="match status" value="1"/>
</dbReference>
<dbReference type="Proteomes" id="UP000051061">
    <property type="component" value="Unassembled WGS sequence"/>
</dbReference>
<dbReference type="NCBIfam" id="NF038402">
    <property type="entry name" value="TroA_like"/>
    <property type="match status" value="1"/>
</dbReference>
<feature type="signal peptide" evidence="3">
    <location>
        <begin position="1"/>
        <end position="21"/>
    </location>
</feature>
<protein>
    <recommendedName>
        <fullName evidence="4">Fe/B12 periplasmic-binding domain-containing protein</fullName>
    </recommendedName>
</protein>
<dbReference type="InterPro" id="IPR050902">
    <property type="entry name" value="ABC_Transporter_SBP"/>
</dbReference>
<dbReference type="SUPFAM" id="SSF53807">
    <property type="entry name" value="Helical backbone' metal receptor"/>
    <property type="match status" value="1"/>
</dbReference>
<dbReference type="PROSITE" id="PS50983">
    <property type="entry name" value="FE_B12_PBP"/>
    <property type="match status" value="1"/>
</dbReference>
<evidence type="ECO:0000313" key="5">
    <source>
        <dbReference type="EMBL" id="KQL55664.1"/>
    </source>
</evidence>
<feature type="chain" id="PRO_5039314835" description="Fe/B12 periplasmic-binding domain-containing protein" evidence="3">
    <location>
        <begin position="22"/>
        <end position="304"/>
    </location>
</feature>
<proteinExistence type="inferred from homology"/>
<dbReference type="PANTHER" id="PTHR30535:SF34">
    <property type="entry name" value="MOLYBDATE-BINDING PROTEIN MOLA"/>
    <property type="match status" value="1"/>
</dbReference>
<evidence type="ECO:0000259" key="4">
    <source>
        <dbReference type="PROSITE" id="PS50983"/>
    </source>
</evidence>
<dbReference type="InterPro" id="IPR002491">
    <property type="entry name" value="ABC_transptr_periplasmic_BD"/>
</dbReference>
<evidence type="ECO:0000313" key="6">
    <source>
        <dbReference type="Proteomes" id="UP000051061"/>
    </source>
</evidence>
<dbReference type="Gene3D" id="3.40.50.1980">
    <property type="entry name" value="Nitrogenase molybdenum iron protein domain"/>
    <property type="match status" value="2"/>
</dbReference>
<comment type="similarity">
    <text evidence="1">Belongs to the bacterial solute-binding protein 8 family.</text>
</comment>
<dbReference type="AlphaFoldDB" id="A0A9D5DKR0"/>
<dbReference type="PROSITE" id="PS51257">
    <property type="entry name" value="PROKAR_LIPOPROTEIN"/>
    <property type="match status" value="1"/>
</dbReference>
<dbReference type="CDD" id="cd01143">
    <property type="entry name" value="YvrC"/>
    <property type="match status" value="1"/>
</dbReference>
<accession>A0A9D5DKR0</accession>
<feature type="domain" description="Fe/B12 periplasmic-binding" evidence="4">
    <location>
        <begin position="53"/>
        <end position="302"/>
    </location>
</feature>
<evidence type="ECO:0000256" key="3">
    <source>
        <dbReference type="SAM" id="SignalP"/>
    </source>
</evidence>
<keyword evidence="2 3" id="KW-0732">Signal</keyword>
<reference evidence="5 6" key="1">
    <citation type="submission" date="2015-09" db="EMBL/GenBank/DDBJ databases">
        <title>Genome sequencing project for genomic taxonomy and phylogenomics of Bacillus-like bacteria.</title>
        <authorList>
            <person name="Liu B."/>
            <person name="Wang J."/>
            <person name="Zhu Y."/>
            <person name="Liu G."/>
            <person name="Chen Q."/>
            <person name="Chen Z."/>
            <person name="Lan J."/>
            <person name="Che J."/>
            <person name="Ge C."/>
            <person name="Shi H."/>
            <person name="Pan Z."/>
            <person name="Liu X."/>
        </authorList>
    </citation>
    <scope>NUCLEOTIDE SEQUENCE [LARGE SCALE GENOMIC DNA]</scope>
    <source>
        <strain evidence="5 6">DSM 19153</strain>
    </source>
</reference>
<organism evidence="5 6">
    <name type="scientific">Alkalicoccobacillus plakortidis</name>
    <dbReference type="NCBI Taxonomy" id="444060"/>
    <lineage>
        <taxon>Bacteria</taxon>
        <taxon>Bacillati</taxon>
        <taxon>Bacillota</taxon>
        <taxon>Bacilli</taxon>
        <taxon>Bacillales</taxon>
        <taxon>Bacillaceae</taxon>
        <taxon>Alkalicoccobacillus</taxon>
    </lineage>
</organism>
<gene>
    <name evidence="5" type="ORF">AN965_17535</name>
</gene>
<keyword evidence="6" id="KW-1185">Reference proteome</keyword>
<dbReference type="InterPro" id="IPR054828">
    <property type="entry name" value="Vit_B12_bind_prot"/>
</dbReference>
<dbReference type="EMBL" id="LJJD01000038">
    <property type="protein sequence ID" value="KQL55664.1"/>
    <property type="molecule type" value="Genomic_DNA"/>
</dbReference>
<dbReference type="PANTHER" id="PTHR30535">
    <property type="entry name" value="VITAMIN B12-BINDING PROTEIN"/>
    <property type="match status" value="1"/>
</dbReference>
<evidence type="ECO:0000256" key="1">
    <source>
        <dbReference type="ARBA" id="ARBA00008814"/>
    </source>
</evidence>
<sequence>MKKWLYTTVAFSFVLTACNDAANEENDQQHEETGYTVEDARGMELTFDEPPETIISILPSNTEIIFALGQGDKVIGVSDADVYPEEVTDIEVVAEYENPYVERMLELDPDLIIGYDYGSNEMAQLNDVGLPAFAIDSAQTMADIFEDIQTIADVLAVPEEGERLIAEMKAEFDEIAEAVADVEKRSVYFEISPSPDIWTLGVGTFQHEMIEIAGLENVFSDVEGWASISDEEVVARNPELIYTSVNYTEDPLEDIRQRDGWSTIEAIQQDQLEQMPPDIMDRPGPRIAEATRILAETAYPEAFQ</sequence>